<evidence type="ECO:0000256" key="4">
    <source>
        <dbReference type="ARBA" id="ARBA00022989"/>
    </source>
</evidence>
<feature type="transmembrane region" description="Helical" evidence="6">
    <location>
        <begin position="221"/>
        <end position="247"/>
    </location>
</feature>
<dbReference type="PANTHER" id="PTHR30028:SF0">
    <property type="entry name" value="PROTEIN ALUMINUM SENSITIVE 3"/>
    <property type="match status" value="1"/>
</dbReference>
<keyword evidence="8" id="KW-1185">Reference proteome</keyword>
<feature type="transmembrane region" description="Helical" evidence="6">
    <location>
        <begin position="67"/>
        <end position="85"/>
    </location>
</feature>
<name>A0A4Z0D4B9_9FIRM</name>
<gene>
    <name evidence="7" type="ORF">E4100_09130</name>
</gene>
<comment type="similarity">
    <text evidence="2">Belongs to the UPF0014 family.</text>
</comment>
<evidence type="ECO:0000256" key="2">
    <source>
        <dbReference type="ARBA" id="ARBA00005268"/>
    </source>
</evidence>
<comment type="subcellular location">
    <subcellularLocation>
        <location evidence="1">Membrane</location>
        <topology evidence="1">Multi-pass membrane protein</topology>
    </subcellularLocation>
</comment>
<sequence length="263" mass="28968">MTNAGIVQLSIFQFSLIYLLLIVVLAIMKKANVNQTKLLIVASVRMTVQLTLAGFVLTYIFENPSPLFTSLYLLTMTLFAIHRALSKNKWLNKSFKWAVALSLAGSGLIILAFFVIVVVRVDFFNPQYTIPLSGMIMGNAMTGVNLGLKSFKDNFSSQRKRVETLLNLGVKPKKILLPFSQNALETALLPTLNNMVGMGIISLPGMMTGQILSGTAPTTAILYQIAIMIAIATVVCLATFSTLNLGIRTLYNDRNQIEFLHEN</sequence>
<dbReference type="GO" id="GO:0005886">
    <property type="term" value="C:plasma membrane"/>
    <property type="evidence" value="ECO:0007669"/>
    <property type="project" value="TreeGrafter"/>
</dbReference>
<evidence type="ECO:0000256" key="5">
    <source>
        <dbReference type="ARBA" id="ARBA00023136"/>
    </source>
</evidence>
<comment type="caution">
    <text evidence="7">The sequence shown here is derived from an EMBL/GenBank/DDBJ whole genome shotgun (WGS) entry which is preliminary data.</text>
</comment>
<protein>
    <submittedName>
        <fullName evidence="7">ABC transporter permease</fullName>
    </submittedName>
</protein>
<feature type="transmembrane region" description="Helical" evidence="6">
    <location>
        <begin position="6"/>
        <end position="27"/>
    </location>
</feature>
<reference evidence="7 8" key="1">
    <citation type="submission" date="2019-03" db="EMBL/GenBank/DDBJ databases">
        <title>Draft genome sequence data and analysis of a Fermenting Bacterium, Soehngenia longevitae strain 1933PT, isolated from petroleum reservoir in Azerbaijan.</title>
        <authorList>
            <person name="Grouzdev D.S."/>
            <person name="Bidzhieva S.K."/>
            <person name="Sokolova D.S."/>
            <person name="Tourova T.P."/>
            <person name="Poltaraus A.B."/>
            <person name="Nazina T.N."/>
        </authorList>
    </citation>
    <scope>NUCLEOTIDE SEQUENCE [LARGE SCALE GENOMIC DNA]</scope>
    <source>
        <strain evidence="7 8">1933P</strain>
    </source>
</reference>
<feature type="transmembrane region" description="Helical" evidence="6">
    <location>
        <begin position="39"/>
        <end position="61"/>
    </location>
</feature>
<dbReference type="Proteomes" id="UP000298381">
    <property type="component" value="Unassembled WGS sequence"/>
</dbReference>
<organism evidence="7 8">
    <name type="scientific">Soehngenia longivitae</name>
    <dbReference type="NCBI Taxonomy" id="2562294"/>
    <lineage>
        <taxon>Bacteria</taxon>
        <taxon>Bacillati</taxon>
        <taxon>Bacillota</taxon>
        <taxon>Tissierellia</taxon>
        <taxon>Tissierellales</taxon>
        <taxon>Tissierellaceae</taxon>
        <taxon>Soehngenia</taxon>
    </lineage>
</organism>
<keyword evidence="3 6" id="KW-0812">Transmembrane</keyword>
<dbReference type="Pfam" id="PF03649">
    <property type="entry name" value="UPF0014"/>
    <property type="match status" value="1"/>
</dbReference>
<dbReference type="PANTHER" id="PTHR30028">
    <property type="entry name" value="UPF0014 INNER MEMBRANE PROTEIN YBBM-RELATED"/>
    <property type="match status" value="1"/>
</dbReference>
<evidence type="ECO:0000256" key="3">
    <source>
        <dbReference type="ARBA" id="ARBA00022692"/>
    </source>
</evidence>
<dbReference type="EMBL" id="SRIB01000021">
    <property type="protein sequence ID" value="TFZ39149.1"/>
    <property type="molecule type" value="Genomic_DNA"/>
</dbReference>
<accession>A0A4Z0D4B9</accession>
<proteinExistence type="inferred from homology"/>
<evidence type="ECO:0000256" key="1">
    <source>
        <dbReference type="ARBA" id="ARBA00004141"/>
    </source>
</evidence>
<keyword evidence="4 6" id="KW-1133">Transmembrane helix</keyword>
<feature type="transmembrane region" description="Helical" evidence="6">
    <location>
        <begin position="130"/>
        <end position="151"/>
    </location>
</feature>
<evidence type="ECO:0000313" key="8">
    <source>
        <dbReference type="Proteomes" id="UP000298381"/>
    </source>
</evidence>
<dbReference type="OrthoDB" id="9791807at2"/>
<evidence type="ECO:0000256" key="6">
    <source>
        <dbReference type="SAM" id="Phobius"/>
    </source>
</evidence>
<keyword evidence="5 6" id="KW-0472">Membrane</keyword>
<dbReference type="RefSeq" id="WP_135271744.1">
    <property type="nucleotide sequence ID" value="NZ_SRIB01000021.1"/>
</dbReference>
<dbReference type="InterPro" id="IPR005226">
    <property type="entry name" value="UPF0014_fam"/>
</dbReference>
<feature type="transmembrane region" description="Helical" evidence="6">
    <location>
        <begin position="97"/>
        <end position="118"/>
    </location>
</feature>
<dbReference type="AlphaFoldDB" id="A0A4Z0D4B9"/>
<evidence type="ECO:0000313" key="7">
    <source>
        <dbReference type="EMBL" id="TFZ39149.1"/>
    </source>
</evidence>